<feature type="domain" description="G-protein coupled receptors family 1 profile" evidence="13">
    <location>
        <begin position="67"/>
        <end position="320"/>
    </location>
</feature>
<evidence type="ECO:0000256" key="6">
    <source>
        <dbReference type="ARBA" id="ARBA00023136"/>
    </source>
</evidence>
<keyword evidence="6 12" id="KW-0472">Membrane</keyword>
<evidence type="ECO:0000256" key="9">
    <source>
        <dbReference type="ARBA" id="ARBA00023180"/>
    </source>
</evidence>
<dbReference type="InterPro" id="IPR047143">
    <property type="entry name" value="GPER1-like"/>
</dbReference>
<feature type="transmembrane region" description="Helical" evidence="12">
    <location>
        <begin position="54"/>
        <end position="76"/>
    </location>
</feature>
<keyword evidence="3 11" id="KW-0812">Transmembrane</keyword>
<keyword evidence="8 11" id="KW-0675">Receptor</keyword>
<dbReference type="GO" id="GO:0019956">
    <property type="term" value="F:chemokine binding"/>
    <property type="evidence" value="ECO:0007669"/>
    <property type="project" value="InterPro"/>
</dbReference>
<keyword evidence="7" id="KW-1015">Disulfide bond</keyword>
<name>A0A8C4T6M1_ERPCA</name>
<reference evidence="14" key="1">
    <citation type="submission" date="2021-06" db="EMBL/GenBank/DDBJ databases">
        <authorList>
            <consortium name="Wellcome Sanger Institute Data Sharing"/>
        </authorList>
    </citation>
    <scope>NUCLEOTIDE SEQUENCE [LARGE SCALE GENOMIC DNA]</scope>
</reference>
<dbReference type="SUPFAM" id="SSF81321">
    <property type="entry name" value="Family A G protein-coupled receptor-like"/>
    <property type="match status" value="1"/>
</dbReference>
<keyword evidence="5 11" id="KW-0297">G-protein coupled receptor</keyword>
<evidence type="ECO:0000259" key="13">
    <source>
        <dbReference type="PROSITE" id="PS50262"/>
    </source>
</evidence>
<dbReference type="Ensembl" id="ENSECRT00000028513.1">
    <property type="protein sequence ID" value="ENSECRP00000027928.1"/>
    <property type="gene ID" value="ENSECRG00000018909.1"/>
</dbReference>
<feature type="transmembrane region" description="Helical" evidence="12">
    <location>
        <begin position="303"/>
        <end position="323"/>
    </location>
</feature>
<dbReference type="GeneTree" id="ENSGT01130000278323"/>
<keyword evidence="4 12" id="KW-1133">Transmembrane helix</keyword>
<dbReference type="InterPro" id="IPR001416">
    <property type="entry name" value="ACKR3"/>
</dbReference>
<dbReference type="PANTHER" id="PTHR24226:SF5">
    <property type="entry name" value="CHEMOKINE (C-X-C MOTIF) RECEPTOR 7"/>
    <property type="match status" value="1"/>
</dbReference>
<comment type="similarity">
    <text evidence="11">Belongs to the G-protein coupled receptor 1 family.</text>
</comment>
<evidence type="ECO:0000256" key="7">
    <source>
        <dbReference type="ARBA" id="ARBA00023157"/>
    </source>
</evidence>
<dbReference type="GO" id="GO:0006935">
    <property type="term" value="P:chemotaxis"/>
    <property type="evidence" value="ECO:0007669"/>
    <property type="project" value="InterPro"/>
</dbReference>
<proteinExistence type="inferred from homology"/>
<dbReference type="GO" id="GO:0015026">
    <property type="term" value="F:coreceptor activity"/>
    <property type="evidence" value="ECO:0007669"/>
    <property type="project" value="InterPro"/>
</dbReference>
<evidence type="ECO:0000256" key="10">
    <source>
        <dbReference type="ARBA" id="ARBA00023224"/>
    </source>
</evidence>
<dbReference type="Proteomes" id="UP000694620">
    <property type="component" value="Chromosome 8"/>
</dbReference>
<dbReference type="Gene3D" id="1.20.1070.10">
    <property type="entry name" value="Rhodopsin 7-helix transmembrane proteins"/>
    <property type="match status" value="1"/>
</dbReference>
<feature type="transmembrane region" description="Helical" evidence="12">
    <location>
        <begin position="259"/>
        <end position="283"/>
    </location>
</feature>
<dbReference type="InterPro" id="IPR017452">
    <property type="entry name" value="GPCR_Rhodpsn_7TM"/>
</dbReference>
<sequence>MSSIDFAEILDYLNGLNFSGREGGNGSNSSEFYFFETMVCNSGISRNVLLHSLAFFYIFIFVVGLAANSVVVWVNLRTQRSRYETHLYVLNLAVADLCVVATLPIWVASLVQNGHWPLGEAMCKLTHLVFSVNLFGSIFFLTCMSIDRYVSVVFLRDSDGRWRKATRRLVCLLVWLLALAASSPDLYFLTTAPGPSGETFCRPAYPQGTFREWMVGIQLSFVILGFAIPFPIIAIFYILLASAITSSSDPERRLIRKVILTYIVVFLVCWLPYHAVLLTDVLAILEVLPFSCELEDFLYVADHFTQCFSLLHCCVNPIIYNFINRNYRYDLMKAFIFKYSTRTGLARLMDASRGSETEYTAVEGGTPL</sequence>
<dbReference type="PROSITE" id="PS00237">
    <property type="entry name" value="G_PROTEIN_RECEP_F1_1"/>
    <property type="match status" value="1"/>
</dbReference>
<evidence type="ECO:0000256" key="8">
    <source>
        <dbReference type="ARBA" id="ARBA00023170"/>
    </source>
</evidence>
<keyword evidence="2" id="KW-1003">Cell membrane</keyword>
<evidence type="ECO:0000256" key="12">
    <source>
        <dbReference type="SAM" id="Phobius"/>
    </source>
</evidence>
<evidence type="ECO:0000256" key="11">
    <source>
        <dbReference type="RuleBase" id="RU000688"/>
    </source>
</evidence>
<organism evidence="14 15">
    <name type="scientific">Erpetoichthys calabaricus</name>
    <name type="common">Rope fish</name>
    <name type="synonym">Calamoichthys calabaricus</name>
    <dbReference type="NCBI Taxonomy" id="27687"/>
    <lineage>
        <taxon>Eukaryota</taxon>
        <taxon>Metazoa</taxon>
        <taxon>Chordata</taxon>
        <taxon>Craniata</taxon>
        <taxon>Vertebrata</taxon>
        <taxon>Euteleostomi</taxon>
        <taxon>Actinopterygii</taxon>
        <taxon>Polypteriformes</taxon>
        <taxon>Polypteridae</taxon>
        <taxon>Erpetoichthys</taxon>
    </lineage>
</organism>
<feature type="transmembrane region" description="Helical" evidence="12">
    <location>
        <begin position="169"/>
        <end position="189"/>
    </location>
</feature>
<dbReference type="AlphaFoldDB" id="A0A8C4T6M1"/>
<dbReference type="PRINTS" id="PR00646">
    <property type="entry name" value="RDC1ORPHANR"/>
</dbReference>
<gene>
    <name evidence="14" type="primary">ACKR3</name>
    <name evidence="14" type="synonym">LOC114656459</name>
</gene>
<dbReference type="GO" id="GO:0005886">
    <property type="term" value="C:plasma membrane"/>
    <property type="evidence" value="ECO:0007669"/>
    <property type="project" value="UniProtKB-SubCell"/>
</dbReference>
<accession>A0A8C4T6M1</accession>
<feature type="transmembrane region" description="Helical" evidence="12">
    <location>
        <begin position="128"/>
        <end position="149"/>
    </location>
</feature>
<reference evidence="14" key="2">
    <citation type="submission" date="2025-08" db="UniProtKB">
        <authorList>
            <consortium name="Ensembl"/>
        </authorList>
    </citation>
    <scope>IDENTIFICATION</scope>
</reference>
<evidence type="ECO:0000256" key="4">
    <source>
        <dbReference type="ARBA" id="ARBA00022989"/>
    </source>
</evidence>
<dbReference type="GO" id="GO:0001570">
    <property type="term" value="P:vasculogenesis"/>
    <property type="evidence" value="ECO:0007669"/>
    <property type="project" value="InterPro"/>
</dbReference>
<evidence type="ECO:0000313" key="14">
    <source>
        <dbReference type="Ensembl" id="ENSECRP00000027928.1"/>
    </source>
</evidence>
<evidence type="ECO:0000256" key="5">
    <source>
        <dbReference type="ARBA" id="ARBA00023040"/>
    </source>
</evidence>
<dbReference type="GO" id="GO:0004930">
    <property type="term" value="F:G protein-coupled receptor activity"/>
    <property type="evidence" value="ECO:0007669"/>
    <property type="project" value="UniProtKB-KW"/>
</dbReference>
<dbReference type="PROSITE" id="PS50262">
    <property type="entry name" value="G_PROTEIN_RECEP_F1_2"/>
    <property type="match status" value="1"/>
</dbReference>
<dbReference type="FunFam" id="1.20.1070.10:FF:000141">
    <property type="entry name" value="atypical chemokine receptor 3"/>
    <property type="match status" value="1"/>
</dbReference>
<keyword evidence="9" id="KW-0325">Glycoprotein</keyword>
<protein>
    <submittedName>
        <fullName evidence="14">Atypical chemokine receptor 3a</fullName>
    </submittedName>
</protein>
<dbReference type="GO" id="GO:0001525">
    <property type="term" value="P:angiogenesis"/>
    <property type="evidence" value="ECO:0007669"/>
    <property type="project" value="InterPro"/>
</dbReference>
<keyword evidence="15" id="KW-1185">Reference proteome</keyword>
<dbReference type="Pfam" id="PF00001">
    <property type="entry name" value="7tm_1"/>
    <property type="match status" value="1"/>
</dbReference>
<evidence type="ECO:0000256" key="3">
    <source>
        <dbReference type="ARBA" id="ARBA00022692"/>
    </source>
</evidence>
<dbReference type="PRINTS" id="PR00237">
    <property type="entry name" value="GPCRRHODOPSN"/>
</dbReference>
<reference evidence="14" key="3">
    <citation type="submission" date="2025-09" db="UniProtKB">
        <authorList>
            <consortium name="Ensembl"/>
        </authorList>
    </citation>
    <scope>IDENTIFICATION</scope>
</reference>
<evidence type="ECO:0000256" key="2">
    <source>
        <dbReference type="ARBA" id="ARBA00022475"/>
    </source>
</evidence>
<evidence type="ECO:0000256" key="1">
    <source>
        <dbReference type="ARBA" id="ARBA00004651"/>
    </source>
</evidence>
<keyword evidence="10 11" id="KW-0807">Transducer</keyword>
<feature type="transmembrane region" description="Helical" evidence="12">
    <location>
        <begin position="213"/>
        <end position="239"/>
    </location>
</feature>
<comment type="subcellular location">
    <subcellularLocation>
        <location evidence="1">Cell membrane</location>
        <topology evidence="1">Multi-pass membrane protein</topology>
    </subcellularLocation>
</comment>
<dbReference type="PANTHER" id="PTHR24226">
    <property type="entry name" value="G-PROTEIN COUPLED RECEPTOR 182 AND ESTROGEN RECEPTOR 1"/>
    <property type="match status" value="1"/>
</dbReference>
<dbReference type="InterPro" id="IPR000276">
    <property type="entry name" value="GPCR_Rhodpsn"/>
</dbReference>
<feature type="transmembrane region" description="Helical" evidence="12">
    <location>
        <begin position="88"/>
        <end position="108"/>
    </location>
</feature>
<evidence type="ECO:0000313" key="15">
    <source>
        <dbReference type="Proteomes" id="UP000694620"/>
    </source>
</evidence>